<protein>
    <submittedName>
        <fullName evidence="1">Uncharacterized protein</fullName>
    </submittedName>
</protein>
<comment type="caution">
    <text evidence="1">The sequence shown here is derived from an EMBL/GenBank/DDBJ whole genome shotgun (WGS) entry which is preliminary data.</text>
</comment>
<reference evidence="1" key="1">
    <citation type="submission" date="2021-03" db="EMBL/GenBank/DDBJ databases">
        <title>Draft genome sequence of rust myrtle Austropuccinia psidii MF-1, a brazilian biotype.</title>
        <authorList>
            <person name="Quecine M.C."/>
            <person name="Pachon D.M.R."/>
            <person name="Bonatelli M.L."/>
            <person name="Correr F.H."/>
            <person name="Franceschini L.M."/>
            <person name="Leite T.F."/>
            <person name="Margarido G.R.A."/>
            <person name="Almeida C.A."/>
            <person name="Ferrarezi J.A."/>
            <person name="Labate C.A."/>
        </authorList>
    </citation>
    <scope>NUCLEOTIDE SEQUENCE</scope>
    <source>
        <strain evidence="1">MF-1</strain>
    </source>
</reference>
<sequence length="161" mass="18838">MKIQLTQGSKTNIRIHTEKVLIKTKVTPPNPTVIDIVTSKYKAKTTLSFQQGIQDEEKDEHKFTFTGQEFPWEGYTNWQPVKNSNLLDHNNCNSRSNYEFSNQNVDCLEDLSEPKKNKSEKIKDKSIKTKKNKEEKNIFWIAQNKKLFPSLQAHLAHRYQV</sequence>
<proteinExistence type="predicted"/>
<dbReference type="AlphaFoldDB" id="A0A9Q3Q0J3"/>
<organism evidence="1 2">
    <name type="scientific">Austropuccinia psidii MF-1</name>
    <dbReference type="NCBI Taxonomy" id="1389203"/>
    <lineage>
        <taxon>Eukaryota</taxon>
        <taxon>Fungi</taxon>
        <taxon>Dikarya</taxon>
        <taxon>Basidiomycota</taxon>
        <taxon>Pucciniomycotina</taxon>
        <taxon>Pucciniomycetes</taxon>
        <taxon>Pucciniales</taxon>
        <taxon>Sphaerophragmiaceae</taxon>
        <taxon>Austropuccinia</taxon>
    </lineage>
</organism>
<accession>A0A9Q3Q0J3</accession>
<dbReference type="Proteomes" id="UP000765509">
    <property type="component" value="Unassembled WGS sequence"/>
</dbReference>
<evidence type="ECO:0000313" key="2">
    <source>
        <dbReference type="Proteomes" id="UP000765509"/>
    </source>
</evidence>
<gene>
    <name evidence="1" type="ORF">O181_120401</name>
</gene>
<keyword evidence="2" id="KW-1185">Reference proteome</keyword>
<dbReference type="EMBL" id="AVOT02108157">
    <property type="protein sequence ID" value="MBW0580686.1"/>
    <property type="molecule type" value="Genomic_DNA"/>
</dbReference>
<evidence type="ECO:0000313" key="1">
    <source>
        <dbReference type="EMBL" id="MBW0580686.1"/>
    </source>
</evidence>
<name>A0A9Q3Q0J3_9BASI</name>